<dbReference type="Proteomes" id="UP000195913">
    <property type="component" value="Unassembled WGS sequence"/>
</dbReference>
<dbReference type="SUPFAM" id="SSF89095">
    <property type="entry name" value="GatB/YqeY motif"/>
    <property type="match status" value="1"/>
</dbReference>
<name>A0A1R4EQ08_9MICC</name>
<evidence type="ECO:0000313" key="2">
    <source>
        <dbReference type="Proteomes" id="UP000195913"/>
    </source>
</evidence>
<sequence length="154" mass="16967">MSTLKEQLRLDMTAHMKAGDKSELMTLRNVLGEISTREKGGKTPMEMDDHQVTALLQKEASRRRETAQTYAEAGQSERAEQEIAEAAFIESYLPAPLTRDDVVAIVDRAIADQTIDGVKPGMRQMGQVMKTVTAEVAGRFDGKTTSALVKERLA</sequence>
<dbReference type="InterPro" id="IPR042184">
    <property type="entry name" value="YqeY/Aim41_N"/>
</dbReference>
<dbReference type="RefSeq" id="WP_086993708.1">
    <property type="nucleotide sequence ID" value="NZ_FUHW01000001.1"/>
</dbReference>
<dbReference type="AlphaFoldDB" id="A0A1R4EQ08"/>
<dbReference type="InterPro" id="IPR023168">
    <property type="entry name" value="GatB_Yqey_C_2"/>
</dbReference>
<dbReference type="PANTHER" id="PTHR28055">
    <property type="entry name" value="ALTERED INHERITANCE OF MITOCHONDRIA PROTEIN 41, MITOCHONDRIAL"/>
    <property type="match status" value="1"/>
</dbReference>
<dbReference type="GO" id="GO:0016884">
    <property type="term" value="F:carbon-nitrogen ligase activity, with glutamine as amido-N-donor"/>
    <property type="evidence" value="ECO:0007669"/>
    <property type="project" value="InterPro"/>
</dbReference>
<dbReference type="InterPro" id="IPR003789">
    <property type="entry name" value="Asn/Gln_tRNA_amidoTrase-B-like"/>
</dbReference>
<keyword evidence="2" id="KW-1185">Reference proteome</keyword>
<reference evidence="1 2" key="1">
    <citation type="submission" date="2017-02" db="EMBL/GenBank/DDBJ databases">
        <authorList>
            <person name="Peterson S.W."/>
        </authorList>
    </citation>
    <scope>NUCLEOTIDE SEQUENCE [LARGE SCALE GENOMIC DNA]</scope>
    <source>
        <strain evidence="1 2">B Ar 00.02</strain>
    </source>
</reference>
<dbReference type="PANTHER" id="PTHR28055:SF1">
    <property type="entry name" value="ALTERED INHERITANCE OF MITOCHONDRIA PROTEIN 41, MITOCHONDRIAL"/>
    <property type="match status" value="1"/>
</dbReference>
<dbReference type="EMBL" id="FUHW01000001">
    <property type="protein sequence ID" value="SJM45784.1"/>
    <property type="molecule type" value="Genomic_DNA"/>
</dbReference>
<dbReference type="InterPro" id="IPR019004">
    <property type="entry name" value="YqeY/Aim41"/>
</dbReference>
<proteinExistence type="predicted"/>
<dbReference type="Gene3D" id="1.10.10.410">
    <property type="match status" value="1"/>
</dbReference>
<evidence type="ECO:0000313" key="1">
    <source>
        <dbReference type="EMBL" id="SJM45784.1"/>
    </source>
</evidence>
<dbReference type="Gene3D" id="1.10.1510.10">
    <property type="entry name" value="Uncharacterised protein YqeY/AIM41 PF09424, N-terminal domain"/>
    <property type="match status" value="1"/>
</dbReference>
<accession>A0A1R4EQ08</accession>
<evidence type="ECO:0008006" key="3">
    <source>
        <dbReference type="Google" id="ProtNLM"/>
    </source>
</evidence>
<protein>
    <recommendedName>
        <fullName evidence="3">Transamidase GatB domain protein</fullName>
    </recommendedName>
</protein>
<organism evidence="1 2">
    <name type="scientific">Arthrobacter rhombi</name>
    <dbReference type="NCBI Taxonomy" id="71253"/>
    <lineage>
        <taxon>Bacteria</taxon>
        <taxon>Bacillati</taxon>
        <taxon>Actinomycetota</taxon>
        <taxon>Actinomycetes</taxon>
        <taxon>Micrococcales</taxon>
        <taxon>Micrococcaceae</taxon>
        <taxon>Arthrobacter</taxon>
    </lineage>
</organism>
<gene>
    <name evidence="1" type="ORF">FM101_00200</name>
</gene>
<dbReference type="Pfam" id="PF09424">
    <property type="entry name" value="YqeY"/>
    <property type="match status" value="1"/>
</dbReference>